<evidence type="ECO:0000256" key="1">
    <source>
        <dbReference type="SAM" id="Phobius"/>
    </source>
</evidence>
<proteinExistence type="predicted"/>
<keyword evidence="3" id="KW-1185">Reference proteome</keyword>
<evidence type="ECO:0000313" key="2">
    <source>
        <dbReference type="EMBL" id="ABM95063.1"/>
    </source>
</evidence>
<keyword evidence="1" id="KW-1133">Transmembrane helix</keyword>
<dbReference type="eggNOG" id="ENOG50333E6">
    <property type="taxonomic scope" value="Bacteria"/>
</dbReference>
<reference evidence="2 3" key="1">
    <citation type="journal article" date="2007" name="J. Bacteriol.">
        <title>Whole-genome analysis of the methyl tert-butyl ether-degrading beta-proteobacterium Methylibium petroleiphilum PM1.</title>
        <authorList>
            <person name="Kane S.R."/>
            <person name="Chakicherla A.Y."/>
            <person name="Chain P.S.G."/>
            <person name="Schmidt R."/>
            <person name="Shin M.W."/>
            <person name="Legler T.C."/>
            <person name="Scow K.M."/>
            <person name="Larimer F.W."/>
            <person name="Lucas S.M."/>
            <person name="Richardson P.M."/>
            <person name="Hristova K.R."/>
        </authorList>
    </citation>
    <scope>NUCLEOTIDE SEQUENCE [LARGE SCALE GENOMIC DNA]</scope>
    <source>
        <strain evidence="3">ATCC BAA-1232 / LMG 22953 / PM1</strain>
    </source>
</reference>
<dbReference type="Pfam" id="PF12279">
    <property type="entry name" value="DUF3619"/>
    <property type="match status" value="1"/>
</dbReference>
<evidence type="ECO:0000313" key="3">
    <source>
        <dbReference type="Proteomes" id="UP000000366"/>
    </source>
</evidence>
<dbReference type="STRING" id="420662.Mpe_A2107"/>
<accession>A2SHM4</accession>
<sequence>MNHSNVVTGPTRLDRQSLEDRFALRVAAALSTHVDSLPGDVTERLRFAREQALARARQAATRTAPSTARLGGGVLAWGGEPGWGWRLATLAPLFALVAGLVLIQIQHDDDQISAAAEVDAALLADDLPPAAYTDAGFAEFLRLPGSVGSN</sequence>
<name>A2SHM4_METPP</name>
<keyword evidence="1 2" id="KW-0812">Transmembrane</keyword>
<dbReference type="Proteomes" id="UP000000366">
    <property type="component" value="Chromosome"/>
</dbReference>
<organism evidence="2 3">
    <name type="scientific">Methylibium petroleiphilum (strain ATCC BAA-1232 / LMG 22953 / PM1)</name>
    <dbReference type="NCBI Taxonomy" id="420662"/>
    <lineage>
        <taxon>Bacteria</taxon>
        <taxon>Pseudomonadati</taxon>
        <taxon>Pseudomonadota</taxon>
        <taxon>Betaproteobacteria</taxon>
        <taxon>Burkholderiales</taxon>
        <taxon>Sphaerotilaceae</taxon>
        <taxon>Methylibium</taxon>
    </lineage>
</organism>
<dbReference type="KEGG" id="mpt:Mpe_A2107"/>
<dbReference type="RefSeq" id="WP_011829700.1">
    <property type="nucleotide sequence ID" value="NC_008825.1"/>
</dbReference>
<dbReference type="HOGENOM" id="CLU_131372_0_0_4"/>
<feature type="transmembrane region" description="Helical" evidence="1">
    <location>
        <begin position="83"/>
        <end position="103"/>
    </location>
</feature>
<dbReference type="InterPro" id="IPR022064">
    <property type="entry name" value="DUF3619"/>
</dbReference>
<dbReference type="EMBL" id="CP000555">
    <property type="protein sequence ID" value="ABM95063.1"/>
    <property type="molecule type" value="Genomic_DNA"/>
</dbReference>
<protein>
    <submittedName>
        <fullName evidence="2">Putative transmembrane protein</fullName>
    </submittedName>
</protein>
<gene>
    <name evidence="2" type="ordered locus">Mpe_A2107</name>
</gene>
<dbReference type="AlphaFoldDB" id="A2SHM4"/>
<keyword evidence="1" id="KW-0472">Membrane</keyword>